<evidence type="ECO:0000313" key="1">
    <source>
        <dbReference type="EMBL" id="MFC0205024.1"/>
    </source>
</evidence>
<name>A0ABV6CWC3_9SPHN</name>
<sequence length="410" mass="47496">MQDALVRWYTGQGSDADHRASVTLVTIARENDQWIACNCLGDTRPPPLTSPAYLSEAETYYLRRLTSRPLHQRRCPFYLPPAPDRIRERPGDSLFEIEFPKGLFNAHKKAPEKLAQQPDDDEPDDRSRGVSLPRLGRLLWMLLEAAHTNVLPTLPPQGRPEHRLRDEFARIRQAANRFLIAPRVKLQEHLYFNVKDYDARRVHARLRKAEQAWPGDFALQAFLLIEAHEITGTTVHTGLGDLEIRNRIQHTGIIRAKVEPPFIVLAVVGEHSPREGYLPLRAYAQPVFKGNRFIPVDRQEDRALLEQLVSFQYHMRRKRVQVAIKRPLFDIRTQAGMVRPDAIVAFLDWRTGLEADFAVQLLRERTPQYLEMKAEERRRFEEYHRTISIPAHQLGDTDLLERLEAMINDA</sequence>
<keyword evidence="2" id="KW-1185">Reference proteome</keyword>
<organism evidence="1 2">
    <name type="scientific">Novosphingobium soli</name>
    <dbReference type="NCBI Taxonomy" id="574956"/>
    <lineage>
        <taxon>Bacteria</taxon>
        <taxon>Pseudomonadati</taxon>
        <taxon>Pseudomonadota</taxon>
        <taxon>Alphaproteobacteria</taxon>
        <taxon>Sphingomonadales</taxon>
        <taxon>Sphingomonadaceae</taxon>
        <taxon>Novosphingobium</taxon>
    </lineage>
</organism>
<proteinExistence type="predicted"/>
<evidence type="ECO:0008006" key="3">
    <source>
        <dbReference type="Google" id="ProtNLM"/>
    </source>
</evidence>
<dbReference type="Proteomes" id="UP001589798">
    <property type="component" value="Unassembled WGS sequence"/>
</dbReference>
<accession>A0ABV6CWC3</accession>
<dbReference type="RefSeq" id="WP_379487784.1">
    <property type="nucleotide sequence ID" value="NZ_JBHLWK010000014.1"/>
</dbReference>
<gene>
    <name evidence="1" type="ORF">ACFFJC_12165</name>
</gene>
<dbReference type="EMBL" id="JBHLWK010000014">
    <property type="protein sequence ID" value="MFC0205024.1"/>
    <property type="molecule type" value="Genomic_DNA"/>
</dbReference>
<reference evidence="1 2" key="1">
    <citation type="submission" date="2024-09" db="EMBL/GenBank/DDBJ databases">
        <authorList>
            <person name="Sun Q."/>
            <person name="Mori K."/>
        </authorList>
    </citation>
    <scope>NUCLEOTIDE SEQUENCE [LARGE SCALE GENOMIC DNA]</scope>
    <source>
        <strain evidence="1 2">CCM 7706</strain>
    </source>
</reference>
<evidence type="ECO:0000313" key="2">
    <source>
        <dbReference type="Proteomes" id="UP001589798"/>
    </source>
</evidence>
<comment type="caution">
    <text evidence="1">The sequence shown here is derived from an EMBL/GenBank/DDBJ whole genome shotgun (WGS) entry which is preliminary data.</text>
</comment>
<protein>
    <recommendedName>
        <fullName evidence="3">DUF1173 family protein</fullName>
    </recommendedName>
</protein>